<evidence type="ECO:0000256" key="2">
    <source>
        <dbReference type="ARBA" id="ARBA00008193"/>
    </source>
</evidence>
<feature type="transmembrane region" description="Helical" evidence="7">
    <location>
        <begin position="62"/>
        <end position="81"/>
    </location>
</feature>
<feature type="domain" description="Glycine transporter" evidence="8">
    <location>
        <begin position="5"/>
        <end position="74"/>
    </location>
</feature>
<dbReference type="GO" id="GO:0005886">
    <property type="term" value="C:plasma membrane"/>
    <property type="evidence" value="ECO:0007669"/>
    <property type="project" value="UniProtKB-SubCell"/>
</dbReference>
<feature type="domain" description="Glycine transporter" evidence="8">
    <location>
        <begin position="90"/>
        <end position="162"/>
    </location>
</feature>
<dbReference type="EMBL" id="CP036349">
    <property type="protein sequence ID" value="QDV75657.1"/>
    <property type="molecule type" value="Genomic_DNA"/>
</dbReference>
<keyword evidence="5 7" id="KW-1133">Transmembrane helix</keyword>
<dbReference type="PANTHER" id="PTHR30506:SF3">
    <property type="entry name" value="UPF0126 INNER MEMBRANE PROTEIN YADS-RELATED"/>
    <property type="match status" value="1"/>
</dbReference>
<evidence type="ECO:0000256" key="4">
    <source>
        <dbReference type="ARBA" id="ARBA00022692"/>
    </source>
</evidence>
<feature type="transmembrane region" description="Helical" evidence="7">
    <location>
        <begin position="88"/>
        <end position="108"/>
    </location>
</feature>
<feature type="transmembrane region" description="Helical" evidence="7">
    <location>
        <begin position="142"/>
        <end position="161"/>
    </location>
</feature>
<keyword evidence="10" id="KW-1185">Reference proteome</keyword>
<evidence type="ECO:0000256" key="5">
    <source>
        <dbReference type="ARBA" id="ARBA00022989"/>
    </source>
</evidence>
<protein>
    <recommendedName>
        <fullName evidence="8">Glycine transporter domain-containing protein</fullName>
    </recommendedName>
</protein>
<dbReference type="Proteomes" id="UP000316426">
    <property type="component" value="Chromosome"/>
</dbReference>
<keyword evidence="6 7" id="KW-0472">Membrane</keyword>
<evidence type="ECO:0000259" key="8">
    <source>
        <dbReference type="Pfam" id="PF03458"/>
    </source>
</evidence>
<comment type="subcellular location">
    <subcellularLocation>
        <location evidence="1">Cell membrane</location>
        <topology evidence="1">Multi-pass membrane protein</topology>
    </subcellularLocation>
</comment>
<reference evidence="9 10" key="1">
    <citation type="submission" date="2019-02" db="EMBL/GenBank/DDBJ databases">
        <title>Deep-cultivation of Planctomycetes and their phenomic and genomic characterization uncovers novel biology.</title>
        <authorList>
            <person name="Wiegand S."/>
            <person name="Jogler M."/>
            <person name="Boedeker C."/>
            <person name="Pinto D."/>
            <person name="Vollmers J."/>
            <person name="Rivas-Marin E."/>
            <person name="Kohn T."/>
            <person name="Peeters S.H."/>
            <person name="Heuer A."/>
            <person name="Rast P."/>
            <person name="Oberbeckmann S."/>
            <person name="Bunk B."/>
            <person name="Jeske O."/>
            <person name="Meyerdierks A."/>
            <person name="Storesund J.E."/>
            <person name="Kallscheuer N."/>
            <person name="Luecker S."/>
            <person name="Lage O.M."/>
            <person name="Pohl T."/>
            <person name="Merkel B.J."/>
            <person name="Hornburger P."/>
            <person name="Mueller R.-W."/>
            <person name="Bruemmer F."/>
            <person name="Labrenz M."/>
            <person name="Spormann A.M."/>
            <person name="Op den Camp H."/>
            <person name="Overmann J."/>
            <person name="Amann R."/>
            <person name="Jetten M.S.M."/>
            <person name="Mascher T."/>
            <person name="Medema M.H."/>
            <person name="Devos D.P."/>
            <person name="Kaster A.-K."/>
            <person name="Ovreas L."/>
            <person name="Rohde M."/>
            <person name="Galperin M.Y."/>
            <person name="Jogler C."/>
        </authorList>
    </citation>
    <scope>NUCLEOTIDE SEQUENCE [LARGE SCALE GENOMIC DNA]</scope>
    <source>
        <strain evidence="9 10">Spa11</strain>
    </source>
</reference>
<feature type="transmembrane region" description="Helical" evidence="7">
    <location>
        <begin position="167"/>
        <end position="188"/>
    </location>
</feature>
<dbReference type="AlphaFoldDB" id="A0A518KCZ4"/>
<proteinExistence type="inferred from homology"/>
<feature type="transmembrane region" description="Helical" evidence="7">
    <location>
        <begin position="114"/>
        <end position="135"/>
    </location>
</feature>
<feature type="transmembrane region" description="Helical" evidence="7">
    <location>
        <begin position="25"/>
        <end position="42"/>
    </location>
</feature>
<evidence type="ECO:0000256" key="7">
    <source>
        <dbReference type="SAM" id="Phobius"/>
    </source>
</evidence>
<sequence length="206" mass="21668">MIPTIELAAVAASALYGILRGLRDGFDIVGLLCVGAATAFGGGTLRDLFLDRTPLFWVEHEYLLWVVFGLAAVSAVTPRMVARIEPYLIWPDALGLGLFSVAGAAVAVNEGMSPLIAAVMGVITGTFGSVICDVICNETPNIFRTSPLCATCALLGAIVYLTGESLAIPATISQPLAITAAATLRLLAVWRKWIVPVRLLESVEPA</sequence>
<dbReference type="InterPro" id="IPR005115">
    <property type="entry name" value="Gly_transporter"/>
</dbReference>
<dbReference type="RefSeq" id="WP_145115260.1">
    <property type="nucleotide sequence ID" value="NZ_CP036349.1"/>
</dbReference>
<dbReference type="KEGG" id="bmei:Spa11_38770"/>
<evidence type="ECO:0000313" key="10">
    <source>
        <dbReference type="Proteomes" id="UP000316426"/>
    </source>
</evidence>
<dbReference type="PANTHER" id="PTHR30506">
    <property type="entry name" value="INNER MEMBRANE PROTEIN"/>
    <property type="match status" value="1"/>
</dbReference>
<accession>A0A518KCZ4</accession>
<evidence type="ECO:0000256" key="3">
    <source>
        <dbReference type="ARBA" id="ARBA00022475"/>
    </source>
</evidence>
<comment type="similarity">
    <text evidence="2">Belongs to the UPF0126 family.</text>
</comment>
<gene>
    <name evidence="9" type="ORF">Spa11_38770</name>
</gene>
<name>A0A518KCZ4_9BACT</name>
<evidence type="ECO:0000313" key="9">
    <source>
        <dbReference type="EMBL" id="QDV75657.1"/>
    </source>
</evidence>
<evidence type="ECO:0000256" key="6">
    <source>
        <dbReference type="ARBA" id="ARBA00023136"/>
    </source>
</evidence>
<dbReference type="Pfam" id="PF03458">
    <property type="entry name" value="Gly_transporter"/>
    <property type="match status" value="2"/>
</dbReference>
<organism evidence="9 10">
    <name type="scientific">Botrimarina mediterranea</name>
    <dbReference type="NCBI Taxonomy" id="2528022"/>
    <lineage>
        <taxon>Bacteria</taxon>
        <taxon>Pseudomonadati</taxon>
        <taxon>Planctomycetota</taxon>
        <taxon>Planctomycetia</taxon>
        <taxon>Pirellulales</taxon>
        <taxon>Lacipirellulaceae</taxon>
        <taxon>Botrimarina</taxon>
    </lineage>
</organism>
<keyword evidence="4 7" id="KW-0812">Transmembrane</keyword>
<evidence type="ECO:0000256" key="1">
    <source>
        <dbReference type="ARBA" id="ARBA00004651"/>
    </source>
</evidence>
<keyword evidence="3" id="KW-1003">Cell membrane</keyword>